<feature type="domain" description="Bromo" evidence="3">
    <location>
        <begin position="198"/>
        <end position="244"/>
    </location>
</feature>
<evidence type="ECO:0000256" key="1">
    <source>
        <dbReference type="ARBA" id="ARBA00023117"/>
    </source>
</evidence>
<dbReference type="GO" id="GO:0000123">
    <property type="term" value="C:histone acetyltransferase complex"/>
    <property type="evidence" value="ECO:0007669"/>
    <property type="project" value="TreeGrafter"/>
</dbReference>
<protein>
    <recommendedName>
        <fullName evidence="3">Bromo domain-containing protein</fullName>
    </recommendedName>
</protein>
<name>A0A2Z6QWF8_9GLOM</name>
<evidence type="ECO:0000313" key="4">
    <source>
        <dbReference type="EMBL" id="GBB89061.1"/>
    </source>
</evidence>
<keyword evidence="1 2" id="KW-0103">Bromodomain</keyword>
<gene>
    <name evidence="4" type="ORF">RclHR1_15710002</name>
</gene>
<dbReference type="PRINTS" id="PR00503">
    <property type="entry name" value="BROMODOMAIN"/>
</dbReference>
<dbReference type="Pfam" id="PF00439">
    <property type="entry name" value="Bromodomain"/>
    <property type="match status" value="1"/>
</dbReference>
<dbReference type="PROSITE" id="PS50014">
    <property type="entry name" value="BROMODOMAIN_2"/>
    <property type="match status" value="1"/>
</dbReference>
<dbReference type="InterPro" id="IPR001487">
    <property type="entry name" value="Bromodomain"/>
</dbReference>
<dbReference type="EMBL" id="BEXD01000637">
    <property type="protein sequence ID" value="GBB89061.1"/>
    <property type="molecule type" value="Genomic_DNA"/>
</dbReference>
<evidence type="ECO:0000313" key="5">
    <source>
        <dbReference type="Proteomes" id="UP000247702"/>
    </source>
</evidence>
<dbReference type="AlphaFoldDB" id="A0A2Z6QWF8"/>
<dbReference type="Gene3D" id="1.20.920.10">
    <property type="entry name" value="Bromodomain-like"/>
    <property type="match status" value="1"/>
</dbReference>
<proteinExistence type="predicted"/>
<keyword evidence="5" id="KW-1185">Reference proteome</keyword>
<dbReference type="SUPFAM" id="SSF47370">
    <property type="entry name" value="Bromodomain"/>
    <property type="match status" value="1"/>
</dbReference>
<dbReference type="InterPro" id="IPR036427">
    <property type="entry name" value="Bromodomain-like_sf"/>
</dbReference>
<dbReference type="PANTHER" id="PTHR45750">
    <property type="entry name" value="GH11602P"/>
    <property type="match status" value="1"/>
</dbReference>
<evidence type="ECO:0000256" key="2">
    <source>
        <dbReference type="PROSITE-ProRule" id="PRU00035"/>
    </source>
</evidence>
<reference evidence="4 5" key="1">
    <citation type="submission" date="2017-11" db="EMBL/GenBank/DDBJ databases">
        <title>The genome of Rhizophagus clarus HR1 reveals common genetic basis of auxotrophy among arbuscular mycorrhizal fungi.</title>
        <authorList>
            <person name="Kobayashi Y."/>
        </authorList>
    </citation>
    <scope>NUCLEOTIDE SEQUENCE [LARGE SCALE GENOMIC DNA]</scope>
    <source>
        <strain evidence="4 5">HR1</strain>
    </source>
</reference>
<dbReference type="Proteomes" id="UP000247702">
    <property type="component" value="Unassembled WGS sequence"/>
</dbReference>
<dbReference type="SMART" id="SM00297">
    <property type="entry name" value="BROMO"/>
    <property type="match status" value="1"/>
</dbReference>
<organism evidence="4 5">
    <name type="scientific">Rhizophagus clarus</name>
    <dbReference type="NCBI Taxonomy" id="94130"/>
    <lineage>
        <taxon>Eukaryota</taxon>
        <taxon>Fungi</taxon>
        <taxon>Fungi incertae sedis</taxon>
        <taxon>Mucoromycota</taxon>
        <taxon>Glomeromycotina</taxon>
        <taxon>Glomeromycetes</taxon>
        <taxon>Glomerales</taxon>
        <taxon>Glomeraceae</taxon>
        <taxon>Rhizophagus</taxon>
    </lineage>
</organism>
<dbReference type="GO" id="GO:0010484">
    <property type="term" value="F:histone H3 acetyltransferase activity"/>
    <property type="evidence" value="ECO:0007669"/>
    <property type="project" value="TreeGrafter"/>
</dbReference>
<comment type="caution">
    <text evidence="4">The sequence shown here is derived from an EMBL/GenBank/DDBJ whole genome shotgun (WGS) entry which is preliminary data.</text>
</comment>
<evidence type="ECO:0000259" key="3">
    <source>
        <dbReference type="PROSITE" id="PS50014"/>
    </source>
</evidence>
<accession>A0A2Z6QWF8</accession>
<dbReference type="PANTHER" id="PTHR45750:SF3">
    <property type="entry name" value="HISTONE ACETYLTRANSFERASE"/>
    <property type="match status" value="1"/>
</dbReference>
<dbReference type="InterPro" id="IPR037800">
    <property type="entry name" value="GCN5"/>
</dbReference>
<sequence length="555" mass="64412">MNITEDYPGQNVLISYLKKEDKPSYYRFLNSHHNIIMASITTTTNSKELNNLWISRFLYIGKKHPDLNDKTWYPIQALGSGVFTLSLIKSANSGGGIGYITQITKEFSRYTKKIQIIWQDIIKKFEEDNTITPVDIIKKFEEENLASVITPVQLCYQKKIKENTHLTNFCYNILHELKNKFNVKPFYRCSKKSNNNDIRNPMDLLTICSKLDNDEYTNINEFRKDMHLIFHNCYMYNDMDSEIYHLGEKLESAFIKIWAEKTQKEELKKMQDNTNIDSSTKILTEKNINQQKVVQDDLVDLSFDYMAKQFQILEQNKDDLVFRNVVSDAFCATLAYKNLVTGNIIPFIKNLKTSLLSRSQMSLFSADEPVLQAIVEGLLPRKYRIPELTLVMDGKKQKGSGRFGYSDIFVIKSTGDNNVSLELKYVSLVGLIKKPKNEYGANDLEDLDKTLEKEDEEFLLSRPYSFWSKEHNKIKQIIISEMLENGINQLRSYMNVIAKGKTTDYSSSGIIDKRVKITKSNPNKLKGFVILVIGFRRVLWRPVEEVISNYSYYKA</sequence>
<dbReference type="GO" id="GO:0045944">
    <property type="term" value="P:positive regulation of transcription by RNA polymerase II"/>
    <property type="evidence" value="ECO:0007669"/>
    <property type="project" value="TreeGrafter"/>
</dbReference>